<dbReference type="PROSITE" id="PS50290">
    <property type="entry name" value="PI3_4_KINASE_3"/>
    <property type="match status" value="1"/>
</dbReference>
<name>K0TNQ7_THAOC</name>
<protein>
    <recommendedName>
        <fullName evidence="3">non-specific serine/threonine protein kinase</fullName>
        <ecNumber evidence="3">2.7.11.1</ecNumber>
    </recommendedName>
</protein>
<dbReference type="Proteomes" id="UP000266841">
    <property type="component" value="Unassembled WGS sequence"/>
</dbReference>
<dbReference type="SMART" id="SM01343">
    <property type="entry name" value="FATC"/>
    <property type="match status" value="1"/>
</dbReference>
<dbReference type="Pfam" id="PF02259">
    <property type="entry name" value="FAT"/>
    <property type="match status" value="1"/>
</dbReference>
<evidence type="ECO:0000256" key="11">
    <source>
        <dbReference type="ARBA" id="ARBA00023242"/>
    </source>
</evidence>
<dbReference type="eggNOG" id="KOG0890">
    <property type="taxonomic scope" value="Eukaryota"/>
</dbReference>
<evidence type="ECO:0000313" key="15">
    <source>
        <dbReference type="EMBL" id="EJK73702.1"/>
    </source>
</evidence>
<feature type="domain" description="PI3K/PI4K catalytic" evidence="12">
    <location>
        <begin position="1586"/>
        <end position="1940"/>
    </location>
</feature>
<evidence type="ECO:0000256" key="6">
    <source>
        <dbReference type="ARBA" id="ARBA00022741"/>
    </source>
</evidence>
<dbReference type="InterPro" id="IPR016024">
    <property type="entry name" value="ARM-type_fold"/>
</dbReference>
<comment type="caution">
    <text evidence="15">The sequence shown here is derived from an EMBL/GenBank/DDBJ whole genome shotgun (WGS) entry which is preliminary data.</text>
</comment>
<evidence type="ECO:0000256" key="3">
    <source>
        <dbReference type="ARBA" id="ARBA00012513"/>
    </source>
</evidence>
<feature type="non-terminal residue" evidence="15">
    <location>
        <position position="2031"/>
    </location>
</feature>
<dbReference type="GO" id="GO:0005524">
    <property type="term" value="F:ATP binding"/>
    <property type="evidence" value="ECO:0007669"/>
    <property type="project" value="UniProtKB-KW"/>
</dbReference>
<dbReference type="GO" id="GO:0006281">
    <property type="term" value="P:DNA repair"/>
    <property type="evidence" value="ECO:0007669"/>
    <property type="project" value="UniProtKB-KW"/>
</dbReference>
<proteinExistence type="inferred from homology"/>
<keyword evidence="11" id="KW-0539">Nucleus</keyword>
<dbReference type="InterPro" id="IPR050517">
    <property type="entry name" value="DDR_Repair_Kinase"/>
</dbReference>
<dbReference type="SUPFAM" id="SSF48371">
    <property type="entry name" value="ARM repeat"/>
    <property type="match status" value="1"/>
</dbReference>
<dbReference type="Gene3D" id="3.30.1010.10">
    <property type="entry name" value="Phosphatidylinositol 3-kinase Catalytic Subunit, Chain A, domain 4"/>
    <property type="match status" value="1"/>
</dbReference>
<dbReference type="GO" id="GO:0000077">
    <property type="term" value="P:DNA damage checkpoint signaling"/>
    <property type="evidence" value="ECO:0007669"/>
    <property type="project" value="TreeGrafter"/>
</dbReference>
<feature type="domain" description="FATC" evidence="14">
    <location>
        <begin position="1942"/>
        <end position="1974"/>
    </location>
</feature>
<dbReference type="PROSITE" id="PS51189">
    <property type="entry name" value="FAT"/>
    <property type="match status" value="1"/>
</dbReference>
<feature type="domain" description="FAT" evidence="13">
    <location>
        <begin position="861"/>
        <end position="1484"/>
    </location>
</feature>
<dbReference type="InterPro" id="IPR011009">
    <property type="entry name" value="Kinase-like_dom_sf"/>
</dbReference>
<keyword evidence="9" id="KW-0067">ATP-binding</keyword>
<evidence type="ECO:0000256" key="2">
    <source>
        <dbReference type="ARBA" id="ARBA00010769"/>
    </source>
</evidence>
<dbReference type="GO" id="GO:0004674">
    <property type="term" value="F:protein serine/threonine kinase activity"/>
    <property type="evidence" value="ECO:0007669"/>
    <property type="project" value="UniProtKB-KW"/>
</dbReference>
<dbReference type="InterPro" id="IPR003151">
    <property type="entry name" value="PIK-rel_kinase_FAT"/>
</dbReference>
<gene>
    <name evidence="15" type="ORF">THAOC_04659</name>
</gene>
<evidence type="ECO:0000256" key="9">
    <source>
        <dbReference type="ARBA" id="ARBA00022840"/>
    </source>
</evidence>
<evidence type="ECO:0000256" key="7">
    <source>
        <dbReference type="ARBA" id="ARBA00022763"/>
    </source>
</evidence>
<comment type="subcellular location">
    <subcellularLocation>
        <location evidence="1">Nucleus</location>
    </subcellularLocation>
</comment>
<dbReference type="GO" id="GO:0005694">
    <property type="term" value="C:chromosome"/>
    <property type="evidence" value="ECO:0007669"/>
    <property type="project" value="TreeGrafter"/>
</dbReference>
<keyword evidence="5" id="KW-0808">Transferase</keyword>
<dbReference type="Gene3D" id="1.10.1070.11">
    <property type="entry name" value="Phosphatidylinositol 3-/4-kinase, catalytic domain"/>
    <property type="match status" value="1"/>
</dbReference>
<evidence type="ECO:0000256" key="4">
    <source>
        <dbReference type="ARBA" id="ARBA00022527"/>
    </source>
</evidence>
<dbReference type="InterPro" id="IPR003152">
    <property type="entry name" value="FATC_dom"/>
</dbReference>
<evidence type="ECO:0000313" key="16">
    <source>
        <dbReference type="Proteomes" id="UP000266841"/>
    </source>
</evidence>
<dbReference type="Pfam" id="PF02260">
    <property type="entry name" value="FATC"/>
    <property type="match status" value="1"/>
</dbReference>
<dbReference type="EC" id="2.7.11.1" evidence="3"/>
<evidence type="ECO:0000259" key="14">
    <source>
        <dbReference type="PROSITE" id="PS51190"/>
    </source>
</evidence>
<reference evidence="15 16" key="1">
    <citation type="journal article" date="2012" name="Genome Biol.">
        <title>Genome and low-iron response of an oceanic diatom adapted to chronic iron limitation.</title>
        <authorList>
            <person name="Lommer M."/>
            <person name="Specht M."/>
            <person name="Roy A.S."/>
            <person name="Kraemer L."/>
            <person name="Andreson R."/>
            <person name="Gutowska M.A."/>
            <person name="Wolf J."/>
            <person name="Bergner S.V."/>
            <person name="Schilhabel M.B."/>
            <person name="Klostermeier U.C."/>
            <person name="Beiko R.G."/>
            <person name="Rosenstiel P."/>
            <person name="Hippler M."/>
            <person name="Laroche J."/>
        </authorList>
    </citation>
    <scope>NUCLEOTIDE SEQUENCE [LARGE SCALE GENOMIC DNA]</scope>
    <source>
        <strain evidence="15 16">CCMP1005</strain>
    </source>
</reference>
<dbReference type="Pfam" id="PF25030">
    <property type="entry name" value="M-HEAT_ATR"/>
    <property type="match status" value="1"/>
</dbReference>
<evidence type="ECO:0000256" key="10">
    <source>
        <dbReference type="ARBA" id="ARBA00023204"/>
    </source>
</evidence>
<dbReference type="InterPro" id="IPR056802">
    <property type="entry name" value="ATR-like_M-HEAT"/>
</dbReference>
<evidence type="ECO:0000256" key="8">
    <source>
        <dbReference type="ARBA" id="ARBA00022777"/>
    </source>
</evidence>
<dbReference type="InterPro" id="IPR000403">
    <property type="entry name" value="PI3/4_kinase_cat_dom"/>
</dbReference>
<dbReference type="Pfam" id="PF00454">
    <property type="entry name" value="PI3_PI4_kinase"/>
    <property type="match status" value="1"/>
</dbReference>
<keyword evidence="7" id="KW-0227">DNA damage</keyword>
<keyword evidence="8" id="KW-0418">Kinase</keyword>
<dbReference type="EMBL" id="AGNL01004275">
    <property type="protein sequence ID" value="EJK73702.1"/>
    <property type="molecule type" value="Genomic_DNA"/>
</dbReference>
<comment type="similarity">
    <text evidence="2">Belongs to the PI3/PI4-kinase family. ATM subfamily.</text>
</comment>
<accession>K0TNQ7</accession>
<dbReference type="GO" id="GO:0000723">
    <property type="term" value="P:telomere maintenance"/>
    <property type="evidence" value="ECO:0007669"/>
    <property type="project" value="TreeGrafter"/>
</dbReference>
<keyword evidence="4" id="KW-0723">Serine/threonine-protein kinase</keyword>
<dbReference type="OrthoDB" id="47545at2759"/>
<keyword evidence="10" id="KW-0234">DNA repair</keyword>
<dbReference type="GO" id="GO:0005634">
    <property type="term" value="C:nucleus"/>
    <property type="evidence" value="ECO:0007669"/>
    <property type="project" value="UniProtKB-SubCell"/>
</dbReference>
<keyword evidence="16" id="KW-1185">Reference proteome</keyword>
<evidence type="ECO:0000256" key="1">
    <source>
        <dbReference type="ARBA" id="ARBA00004123"/>
    </source>
</evidence>
<keyword evidence="6" id="KW-0547">Nucleotide-binding</keyword>
<evidence type="ECO:0000259" key="12">
    <source>
        <dbReference type="PROSITE" id="PS50290"/>
    </source>
</evidence>
<dbReference type="PANTHER" id="PTHR11139">
    <property type="entry name" value="ATAXIA TELANGIECTASIA MUTATED ATM -RELATED"/>
    <property type="match status" value="1"/>
</dbReference>
<dbReference type="InterPro" id="IPR014009">
    <property type="entry name" value="PIK_FAT"/>
</dbReference>
<sequence length="2031" mass="227164">MMATILTEFLLPPNQSAISAKARYRLLSVFISELLLPFSSSPLSTGSELPNILGIMNYVDETFPSAVADMIEREDHQAIVMCAAFRMYLVKDVKRLKKEEARMKKKTTTEVVVGYRPQEKSNPHIRSLVPGLKVSTSKLEQNAQMLCMKTEVLAYVLPRLLLNPSLGPLRFYAHRVCKTMSFRGIMEEIGLSVLKALVWELGNDDANEDSGDEMYDEQRESGTSVSRDNVRLALARAYVLNEGGEFEKEVGQLLAIDGSADDVPCELAGRWVAPNFMWKRRSSRDKFQVIKTLRVMLHYLPPGDLLKYTPQIMTAINSSLSACTSASGEDLKLRYMTVVTLFDFVKIVASEDASQISVDLTQIVVALFPLFNDEVYGHNDLARKKGVNMLEWLVEGDLAECFRDIPFLPSTTDLQRIRSSLKAKGLQLDGESPADEAQLEARINVLSDLMTTHENKNVRKVVLSHLSELIHANRGIFQKMVANEESSSMNFLTVVHNSSFVPAGMLISKRMLFSFTRKISSVHHAGETAGAITRLISRLLGRCVDETDDKDVRDALATCLGEIGAIDPNRLDKDISSLHFGSDLPGSDDGGHFILSNPPWKTNVTEFEFHVLTRHLVNALRSAPSTLDQHKISFSIQELLRMIDSQIDGLIKADGAPMSSAFRERLIQADAITTVEPFWNTSYKQVDIDEKSPPFLPRSTSYYQWISSFCRFLISRSHSNNKNAWGAFFHACRSAIRSLSGIVMAEFLLPLFVLDLLCFGNKSDEEIIVEELVRVLSFDTQGDQNHDGMRLEEREKAVLVVFGLMSILRQWSDNETEALHRMSLSKGAKKRMATSSYSSSWSHTLCLKKIDLLLSKLPLPTCAEAASSVGMRARALQFLEMEGRRLSNLRRIDNSTNPSASNLPDKFIASNVLEGIDLQLTQTLLGQLNDFDSMLVVSQESCHEVDHCKRLAETALEKELYEDWEGACQAYEQLLDKRLNKGMESYTKYRAQAGLLRCLLKLGRLESVLNQSYGMTRQAQPLQSPPDSANEHTLEEVSTEFLPCATEAAWRLGNWEVLDSLVGNGGPVGPFDEAGGRSQISFSRTMHAIQSRSHDDVVSCLKDAREDAMVSLTSACRDGYLRSYPHLMTLHSLREIEHFSKTFSLVEERGSQRESTRDIASNDWKSRLDLSVLDANGSNSVINARLALSRLADQPQIEGDLWLDIGKKARKANQYQFAEQSLTQANVAFCRISCENNQKVAIGPKIGDVRLQLSKLKHAMGERTAALKLVEDDIPSAIFCVDERDSLGTILSGSTRSKDIISRNILQSTLWMASGDLKNEIEIIDRYKTVLKLSPTWERAHFHFARYLDSLFQSSVDSDDRVEHLIQAIDHYGAALNLGVKHLFQSLPRLLTMWLEFTSLGNKDAKSSCHDGEYLRRELINLTPPDAPILFSMSTGESRSSQHYDENVLHPDAESRRNVSLILRTVLVNYPAHSLWSIGWLRQSKSEDKSKAGSLLRKTENGKHYQNLLSGSGHLFNFLIQLAKYNPKATNAAPTTVRMNVPRFQPELKHYIPPVQAALSLSPGSLKAFSASSDVFPSFVPRMRAFNPQIRVMQSKARPKKIGAFAVPSAVALEGDSLPITDHSLPMDSGEMHFLVKLEAKGDLRKDARVQDLNNVVNRIFKDRKGSKSRRQRLRLQLRTFQVVCLAEDSGILEWVPSTDSLRSVITSTFNPLMPGDSIHRRGRRVTDFSDADLRNAFLKCQEVFFKRDEPLLAVRKFDELVLQKYLPVFYWWFVQNFSSPHAWFEARNKFTLSAAVWSAVGHILIGLGDRHSENILIDTSIFDKGLLLPRPEVIPFRLTPNMIDAFGPTGAKGLYTGALIEATRTIRCNSDVLLAVLEAFIKDPVIQGSKSKKTKEGKDVRGAEASIAKIRNRLEGQYNLRNPNKLKGKSASKIPDKAYEAKLSVEGQVQKMIAEATSLENLVQVYVGWMILGSEPPGTPQIQQVYGAMNPLLAYTLAPMHGSASACYIPRGSGKTTWEPTSSSTSTATT</sequence>
<dbReference type="SMART" id="SM00146">
    <property type="entry name" value="PI3Kc"/>
    <property type="match status" value="1"/>
</dbReference>
<dbReference type="SUPFAM" id="SSF56112">
    <property type="entry name" value="Protein kinase-like (PK-like)"/>
    <property type="match status" value="1"/>
</dbReference>
<dbReference type="PANTHER" id="PTHR11139:SF69">
    <property type="entry name" value="SERINE_THREONINE-PROTEIN KINASE ATR"/>
    <property type="match status" value="1"/>
</dbReference>
<evidence type="ECO:0000259" key="13">
    <source>
        <dbReference type="PROSITE" id="PS51189"/>
    </source>
</evidence>
<organism evidence="15 16">
    <name type="scientific">Thalassiosira oceanica</name>
    <name type="common">Marine diatom</name>
    <dbReference type="NCBI Taxonomy" id="159749"/>
    <lineage>
        <taxon>Eukaryota</taxon>
        <taxon>Sar</taxon>
        <taxon>Stramenopiles</taxon>
        <taxon>Ochrophyta</taxon>
        <taxon>Bacillariophyta</taxon>
        <taxon>Coscinodiscophyceae</taxon>
        <taxon>Thalassiosirophycidae</taxon>
        <taxon>Thalassiosirales</taxon>
        <taxon>Thalassiosiraceae</taxon>
        <taxon>Thalassiosira</taxon>
    </lineage>
</organism>
<dbReference type="InterPro" id="IPR036940">
    <property type="entry name" value="PI3/4_kinase_cat_sf"/>
</dbReference>
<evidence type="ECO:0000256" key="5">
    <source>
        <dbReference type="ARBA" id="ARBA00022679"/>
    </source>
</evidence>
<dbReference type="PROSITE" id="PS51190">
    <property type="entry name" value="FATC"/>
    <property type="match status" value="1"/>
</dbReference>
<dbReference type="OMA" id="LMTTHEN"/>